<dbReference type="RefSeq" id="WP_044224349.1">
    <property type="nucleotide sequence ID" value="NZ_JRYR02000001.1"/>
</dbReference>
<evidence type="ECO:0000256" key="1">
    <source>
        <dbReference type="ARBA" id="ARBA00022491"/>
    </source>
</evidence>
<keyword evidence="4" id="KW-0804">Transcription</keyword>
<reference evidence="6 7" key="1">
    <citation type="journal article" date="2012" name="Int. J. Syst. Evol. Microbiol.">
        <title>Flammeovirga pacifica sp. nov., isolated from deep-sea sediment.</title>
        <authorList>
            <person name="Xu H."/>
            <person name="Fu Y."/>
            <person name="Yang N."/>
            <person name="Ding Z."/>
            <person name="Lai Q."/>
            <person name="Zeng R."/>
        </authorList>
    </citation>
    <scope>NUCLEOTIDE SEQUENCE [LARGE SCALE GENOMIC DNA]</scope>
    <source>
        <strain evidence="7">DSM 24597 / LMG 26175 / WPAGA1</strain>
    </source>
</reference>
<dbReference type="InterPro" id="IPR018356">
    <property type="entry name" value="Tscrpt_reg_HTH_DeoR_CS"/>
</dbReference>
<proteinExistence type="predicted"/>
<dbReference type="PROSITE" id="PS00894">
    <property type="entry name" value="HTH_DEOR_1"/>
    <property type="match status" value="1"/>
</dbReference>
<feature type="domain" description="HTH deoR-type" evidence="5">
    <location>
        <begin position="5"/>
        <end position="60"/>
    </location>
</feature>
<keyword evidence="7" id="KW-1185">Reference proteome</keyword>
<dbReference type="AlphaFoldDB" id="A0A1S1YVG4"/>
<dbReference type="InterPro" id="IPR050313">
    <property type="entry name" value="Carb_Metab_HTH_regulators"/>
</dbReference>
<keyword evidence="1" id="KW-0678">Repressor</keyword>
<evidence type="ECO:0000256" key="2">
    <source>
        <dbReference type="ARBA" id="ARBA00023015"/>
    </source>
</evidence>
<dbReference type="Gene3D" id="1.10.10.10">
    <property type="entry name" value="Winged helix-like DNA-binding domain superfamily/Winged helix DNA-binding domain"/>
    <property type="match status" value="1"/>
</dbReference>
<accession>A0A1S1YVG4</accession>
<dbReference type="PANTHER" id="PTHR30363:SF4">
    <property type="entry name" value="GLYCEROL-3-PHOSPHATE REGULON REPRESSOR"/>
    <property type="match status" value="1"/>
</dbReference>
<dbReference type="SMART" id="SM01134">
    <property type="entry name" value="DeoRC"/>
    <property type="match status" value="1"/>
</dbReference>
<dbReference type="PRINTS" id="PR00037">
    <property type="entry name" value="HTHLACR"/>
</dbReference>
<evidence type="ECO:0000313" key="6">
    <source>
        <dbReference type="EMBL" id="OHX65012.1"/>
    </source>
</evidence>
<evidence type="ECO:0000313" key="7">
    <source>
        <dbReference type="Proteomes" id="UP000179797"/>
    </source>
</evidence>
<comment type="caution">
    <text evidence="6">The sequence shown here is derived from an EMBL/GenBank/DDBJ whole genome shotgun (WGS) entry which is preliminary data.</text>
</comment>
<dbReference type="InterPro" id="IPR037171">
    <property type="entry name" value="NagB/RpiA_transferase-like"/>
</dbReference>
<keyword evidence="3" id="KW-0238">DNA-binding</keyword>
<evidence type="ECO:0000259" key="5">
    <source>
        <dbReference type="PROSITE" id="PS51000"/>
    </source>
</evidence>
<dbReference type="PROSITE" id="PS51000">
    <property type="entry name" value="HTH_DEOR_2"/>
    <property type="match status" value="1"/>
</dbReference>
<gene>
    <name evidence="6" type="ORF">NH26_00920</name>
</gene>
<dbReference type="InterPro" id="IPR036388">
    <property type="entry name" value="WH-like_DNA-bd_sf"/>
</dbReference>
<dbReference type="Proteomes" id="UP000179797">
    <property type="component" value="Unassembled WGS sequence"/>
</dbReference>
<evidence type="ECO:0000256" key="3">
    <source>
        <dbReference type="ARBA" id="ARBA00023125"/>
    </source>
</evidence>
<dbReference type="Pfam" id="PF00455">
    <property type="entry name" value="DeoRC"/>
    <property type="match status" value="1"/>
</dbReference>
<dbReference type="SMART" id="SM00420">
    <property type="entry name" value="HTH_DEOR"/>
    <property type="match status" value="1"/>
</dbReference>
<dbReference type="GO" id="GO:0003677">
    <property type="term" value="F:DNA binding"/>
    <property type="evidence" value="ECO:0007669"/>
    <property type="project" value="UniProtKB-KW"/>
</dbReference>
<name>A0A1S1YVG4_FLAPC</name>
<dbReference type="InterPro" id="IPR014036">
    <property type="entry name" value="DeoR-like_C"/>
</dbReference>
<dbReference type="Gene3D" id="3.40.50.1360">
    <property type="match status" value="1"/>
</dbReference>
<dbReference type="SUPFAM" id="SSF100950">
    <property type="entry name" value="NagB/RpiA/CoA transferase-like"/>
    <property type="match status" value="1"/>
</dbReference>
<dbReference type="InterPro" id="IPR001034">
    <property type="entry name" value="DeoR_HTH"/>
</dbReference>
<dbReference type="SUPFAM" id="SSF46785">
    <property type="entry name" value="Winged helix' DNA-binding domain"/>
    <property type="match status" value="1"/>
</dbReference>
<dbReference type="PANTHER" id="PTHR30363">
    <property type="entry name" value="HTH-TYPE TRANSCRIPTIONAL REGULATOR SRLR-RELATED"/>
    <property type="match status" value="1"/>
</dbReference>
<sequence>MLKLKEERHQFILDEIRANNKVLSSELSTRLKVSEDTIRRDLRELSDLGAIRRVHGGAVKNNNEINLEDHSDSSAYIPFSYEDREVYSKSKKEKIAEKAVSLLRDDDVILIDGGTTNLELAKRIPKDYKGTIITNCLPIATKLVEHRFVDVYFLGGRILPNALVTVGHSVIQELKEIRADICFLGTRSIDVQRGITDIDRVEVEVKMAMSKSAENVVSVASSDKLFTNQPFLCVSSKNVTTLITELDPNEAALRPFVENGTKVL</sequence>
<organism evidence="6 7">
    <name type="scientific">Flammeovirga pacifica</name>
    <dbReference type="NCBI Taxonomy" id="915059"/>
    <lineage>
        <taxon>Bacteria</taxon>
        <taxon>Pseudomonadati</taxon>
        <taxon>Bacteroidota</taxon>
        <taxon>Cytophagia</taxon>
        <taxon>Cytophagales</taxon>
        <taxon>Flammeovirgaceae</taxon>
        <taxon>Flammeovirga</taxon>
    </lineage>
</organism>
<dbReference type="InterPro" id="IPR036390">
    <property type="entry name" value="WH_DNA-bd_sf"/>
</dbReference>
<dbReference type="OrthoDB" id="9797223at2"/>
<keyword evidence="2" id="KW-0805">Transcription regulation</keyword>
<dbReference type="STRING" id="915059.NH26_00920"/>
<dbReference type="Pfam" id="PF08220">
    <property type="entry name" value="HTH_DeoR"/>
    <property type="match status" value="1"/>
</dbReference>
<protein>
    <submittedName>
        <fullName evidence="6">DeoR family transcriptional regulator</fullName>
    </submittedName>
</protein>
<dbReference type="EMBL" id="JRYR02000001">
    <property type="protein sequence ID" value="OHX65012.1"/>
    <property type="molecule type" value="Genomic_DNA"/>
</dbReference>
<dbReference type="GO" id="GO:0003700">
    <property type="term" value="F:DNA-binding transcription factor activity"/>
    <property type="evidence" value="ECO:0007669"/>
    <property type="project" value="InterPro"/>
</dbReference>
<evidence type="ECO:0000256" key="4">
    <source>
        <dbReference type="ARBA" id="ARBA00023163"/>
    </source>
</evidence>